<evidence type="ECO:0008006" key="8">
    <source>
        <dbReference type="Google" id="ProtNLM"/>
    </source>
</evidence>
<keyword evidence="4" id="KW-1133">Transmembrane helix</keyword>
<accession>A0AAD5KAE6</accession>
<dbReference type="SUPFAM" id="SSF117281">
    <property type="entry name" value="Kelch motif"/>
    <property type="match status" value="1"/>
</dbReference>
<protein>
    <recommendedName>
        <fullName evidence="8">Galactose oxidase</fullName>
    </recommendedName>
</protein>
<comment type="caution">
    <text evidence="6">The sequence shown here is derived from an EMBL/GenBank/DDBJ whole genome shotgun (WGS) entry which is preliminary data.</text>
</comment>
<keyword evidence="1" id="KW-0880">Kelch repeat</keyword>
<keyword evidence="2" id="KW-0677">Repeat</keyword>
<reference evidence="6" key="1">
    <citation type="journal article" date="2022" name="IScience">
        <title>Evolution of zygomycete secretomes and the origins of terrestrial fungal ecologies.</title>
        <authorList>
            <person name="Chang Y."/>
            <person name="Wang Y."/>
            <person name="Mondo S."/>
            <person name="Ahrendt S."/>
            <person name="Andreopoulos W."/>
            <person name="Barry K."/>
            <person name="Beard J."/>
            <person name="Benny G.L."/>
            <person name="Blankenship S."/>
            <person name="Bonito G."/>
            <person name="Cuomo C."/>
            <person name="Desiro A."/>
            <person name="Gervers K.A."/>
            <person name="Hundley H."/>
            <person name="Kuo A."/>
            <person name="LaButti K."/>
            <person name="Lang B.F."/>
            <person name="Lipzen A."/>
            <person name="O'Donnell K."/>
            <person name="Pangilinan J."/>
            <person name="Reynolds N."/>
            <person name="Sandor L."/>
            <person name="Smith M.E."/>
            <person name="Tsang A."/>
            <person name="Grigoriev I.V."/>
            <person name="Stajich J.E."/>
            <person name="Spatafora J.W."/>
        </authorList>
    </citation>
    <scope>NUCLEOTIDE SEQUENCE</scope>
    <source>
        <strain evidence="6">RSA 2281</strain>
    </source>
</reference>
<feature type="chain" id="PRO_5042019961" description="Galactose oxidase" evidence="5">
    <location>
        <begin position="37"/>
        <end position="546"/>
    </location>
</feature>
<keyword evidence="5" id="KW-0732">Signal</keyword>
<feature type="signal peptide" evidence="5">
    <location>
        <begin position="1"/>
        <end position="36"/>
    </location>
</feature>
<dbReference type="PANTHER" id="PTHR46093">
    <property type="entry name" value="ACYL-COA-BINDING DOMAIN-CONTAINING PROTEIN 5"/>
    <property type="match status" value="1"/>
</dbReference>
<sequence length="546" mass="59343">MTSSRKAFLSNMVIPATRAMVLSLLLLVMGLQTINAYIPDQRTDAVCVFMATSASIFCYGGQSLRSTDSPDVQAIVGDIFIKLDLSKDMSAVEIQSAWEQVNADTGANFYFAFEAVPNQNMIFMDGGRGASSQGQTLARHNSTFYNGESESWSTDTPARGPMVQTHTATLGNDNNTIYVWGGYGSINTGLPSGTEVHPLEMYMFDIKGSKWNTGNAVGSLEESRYYHQAVRVDSSIYFIGGRYPVTGNISAARSASMDNIPLFDTDSGQWSTQATTGPTPSPRIRHTATLIPSTGQIVLLGGQAPLNTSIIRHDYFYILDTKNMMWSNTTIREEGLRFNGTGIRGHSSVLVGNNLFILFGRSGDVNMDLTSTRVWVLNVNRWTWVSSVDAVKPQPLKPGNSVGSNDSSGGGSKTGAIAGAVVGVVIGLSIIAAAFFFIRRRQKSNNENKYKSNNNDTSFMMDVPPNYYDQGENQKISNIRTIVYTTQLLGNEPPHSFDNSPENTTTIQDTPTSFHGTEKPDVSMASSSSDNAKVHRIVLPVKPDGA</sequence>
<evidence type="ECO:0000313" key="7">
    <source>
        <dbReference type="Proteomes" id="UP001209540"/>
    </source>
</evidence>
<feature type="region of interest" description="Disordered" evidence="3">
    <location>
        <begin position="490"/>
        <end position="546"/>
    </location>
</feature>
<reference evidence="6" key="2">
    <citation type="submission" date="2023-02" db="EMBL/GenBank/DDBJ databases">
        <authorList>
            <consortium name="DOE Joint Genome Institute"/>
            <person name="Mondo S.J."/>
            <person name="Chang Y."/>
            <person name="Wang Y."/>
            <person name="Ahrendt S."/>
            <person name="Andreopoulos W."/>
            <person name="Barry K."/>
            <person name="Beard J."/>
            <person name="Benny G.L."/>
            <person name="Blankenship S."/>
            <person name="Bonito G."/>
            <person name="Cuomo C."/>
            <person name="Desiro A."/>
            <person name="Gervers K.A."/>
            <person name="Hundley H."/>
            <person name="Kuo A."/>
            <person name="LaButti K."/>
            <person name="Lang B.F."/>
            <person name="Lipzen A."/>
            <person name="O'Donnell K."/>
            <person name="Pangilinan J."/>
            <person name="Reynolds N."/>
            <person name="Sandor L."/>
            <person name="Smith M.W."/>
            <person name="Tsang A."/>
            <person name="Grigoriev I.V."/>
            <person name="Stajich J.E."/>
            <person name="Spatafora J.W."/>
        </authorList>
    </citation>
    <scope>NUCLEOTIDE SEQUENCE</scope>
    <source>
        <strain evidence="6">RSA 2281</strain>
    </source>
</reference>
<dbReference type="PANTHER" id="PTHR46093:SF18">
    <property type="entry name" value="FIBRONECTIN TYPE-III DOMAIN-CONTAINING PROTEIN"/>
    <property type="match status" value="1"/>
</dbReference>
<keyword evidence="4" id="KW-0812">Transmembrane</keyword>
<evidence type="ECO:0000313" key="6">
    <source>
        <dbReference type="EMBL" id="KAI9275865.1"/>
    </source>
</evidence>
<feature type="compositionally biased region" description="Polar residues" evidence="3">
    <location>
        <begin position="497"/>
        <end position="515"/>
    </location>
</feature>
<evidence type="ECO:0000256" key="2">
    <source>
        <dbReference type="ARBA" id="ARBA00022737"/>
    </source>
</evidence>
<dbReference type="EMBL" id="JAIXMP010000003">
    <property type="protein sequence ID" value="KAI9275865.1"/>
    <property type="molecule type" value="Genomic_DNA"/>
</dbReference>
<dbReference type="CDD" id="cd12087">
    <property type="entry name" value="TM_EGFR-like"/>
    <property type="match status" value="1"/>
</dbReference>
<keyword evidence="7" id="KW-1185">Reference proteome</keyword>
<dbReference type="AlphaFoldDB" id="A0AAD5KAE6"/>
<evidence type="ECO:0000256" key="5">
    <source>
        <dbReference type="SAM" id="SignalP"/>
    </source>
</evidence>
<evidence type="ECO:0000256" key="3">
    <source>
        <dbReference type="SAM" id="MobiDB-lite"/>
    </source>
</evidence>
<proteinExistence type="predicted"/>
<evidence type="ECO:0000256" key="1">
    <source>
        <dbReference type="ARBA" id="ARBA00022441"/>
    </source>
</evidence>
<organism evidence="6 7">
    <name type="scientific">Phascolomyces articulosus</name>
    <dbReference type="NCBI Taxonomy" id="60185"/>
    <lineage>
        <taxon>Eukaryota</taxon>
        <taxon>Fungi</taxon>
        <taxon>Fungi incertae sedis</taxon>
        <taxon>Mucoromycota</taxon>
        <taxon>Mucoromycotina</taxon>
        <taxon>Mucoromycetes</taxon>
        <taxon>Mucorales</taxon>
        <taxon>Lichtheimiaceae</taxon>
        <taxon>Phascolomyces</taxon>
    </lineage>
</organism>
<feature type="transmembrane region" description="Helical" evidence="4">
    <location>
        <begin position="416"/>
        <end position="438"/>
    </location>
</feature>
<dbReference type="Pfam" id="PF24681">
    <property type="entry name" value="Kelch_KLHDC2_KLHL20_DRC7"/>
    <property type="match status" value="1"/>
</dbReference>
<evidence type="ECO:0000256" key="4">
    <source>
        <dbReference type="SAM" id="Phobius"/>
    </source>
</evidence>
<name>A0AAD5KAE6_9FUNG</name>
<dbReference type="Proteomes" id="UP001209540">
    <property type="component" value="Unassembled WGS sequence"/>
</dbReference>
<keyword evidence="4" id="KW-0472">Membrane</keyword>
<gene>
    <name evidence="6" type="ORF">BDA99DRAFT_532811</name>
</gene>
<dbReference type="InterPro" id="IPR015915">
    <property type="entry name" value="Kelch-typ_b-propeller"/>
</dbReference>
<dbReference type="Gene3D" id="2.120.10.80">
    <property type="entry name" value="Kelch-type beta propeller"/>
    <property type="match status" value="2"/>
</dbReference>